<feature type="region of interest" description="Disordered" evidence="6">
    <location>
        <begin position="11"/>
        <end position="49"/>
    </location>
</feature>
<keyword evidence="5" id="KW-0449">Lipoprotein</keyword>
<feature type="compositionally biased region" description="Polar residues" evidence="6">
    <location>
        <begin position="11"/>
        <end position="23"/>
    </location>
</feature>
<keyword evidence="2" id="KW-0519">Myristate</keyword>
<keyword evidence="4" id="KW-0564">Palmitate</keyword>
<dbReference type="Pfam" id="PF15454">
    <property type="entry name" value="LAMTOR"/>
    <property type="match status" value="1"/>
</dbReference>
<dbReference type="GO" id="GO:0071230">
    <property type="term" value="P:cellular response to amino acid stimulus"/>
    <property type="evidence" value="ECO:0007669"/>
    <property type="project" value="InterPro"/>
</dbReference>
<feature type="region of interest" description="Disordered" evidence="6">
    <location>
        <begin position="97"/>
        <end position="125"/>
    </location>
</feature>
<keyword evidence="8" id="KW-1185">Reference proteome</keyword>
<evidence type="ECO:0000256" key="4">
    <source>
        <dbReference type="ARBA" id="ARBA00023139"/>
    </source>
</evidence>
<comment type="caution">
    <text evidence="7">The sequence shown here is derived from an EMBL/GenBank/DDBJ whole genome shotgun (WGS) entry which is preliminary data.</text>
</comment>
<organism evidence="7 8">
    <name type="scientific">Patellaria atrata CBS 101060</name>
    <dbReference type="NCBI Taxonomy" id="1346257"/>
    <lineage>
        <taxon>Eukaryota</taxon>
        <taxon>Fungi</taxon>
        <taxon>Dikarya</taxon>
        <taxon>Ascomycota</taxon>
        <taxon>Pezizomycotina</taxon>
        <taxon>Dothideomycetes</taxon>
        <taxon>Dothideomycetes incertae sedis</taxon>
        <taxon>Patellariales</taxon>
        <taxon>Patellariaceae</taxon>
        <taxon>Patellaria</taxon>
    </lineage>
</organism>
<dbReference type="GO" id="GO:0001919">
    <property type="term" value="P:regulation of receptor recycling"/>
    <property type="evidence" value="ECO:0007669"/>
    <property type="project" value="InterPro"/>
</dbReference>
<dbReference type="AlphaFoldDB" id="A0A9P4VRG8"/>
<reference evidence="7" key="1">
    <citation type="journal article" date="2020" name="Stud. Mycol.">
        <title>101 Dothideomycetes genomes: a test case for predicting lifestyles and emergence of pathogens.</title>
        <authorList>
            <person name="Haridas S."/>
            <person name="Albert R."/>
            <person name="Binder M."/>
            <person name="Bloem J."/>
            <person name="Labutti K."/>
            <person name="Salamov A."/>
            <person name="Andreopoulos B."/>
            <person name="Baker S."/>
            <person name="Barry K."/>
            <person name="Bills G."/>
            <person name="Bluhm B."/>
            <person name="Cannon C."/>
            <person name="Castanera R."/>
            <person name="Culley D."/>
            <person name="Daum C."/>
            <person name="Ezra D."/>
            <person name="Gonzalez J."/>
            <person name="Henrissat B."/>
            <person name="Kuo A."/>
            <person name="Liang C."/>
            <person name="Lipzen A."/>
            <person name="Lutzoni F."/>
            <person name="Magnuson J."/>
            <person name="Mondo S."/>
            <person name="Nolan M."/>
            <person name="Ohm R."/>
            <person name="Pangilinan J."/>
            <person name="Park H.-J."/>
            <person name="Ramirez L."/>
            <person name="Alfaro M."/>
            <person name="Sun H."/>
            <person name="Tritt A."/>
            <person name="Yoshinaga Y."/>
            <person name="Zwiers L.-H."/>
            <person name="Turgeon B."/>
            <person name="Goodwin S."/>
            <person name="Spatafora J."/>
            <person name="Crous P."/>
            <person name="Grigoriev I."/>
        </authorList>
    </citation>
    <scope>NUCLEOTIDE SEQUENCE</scope>
    <source>
        <strain evidence="7">CBS 101060</strain>
    </source>
</reference>
<feature type="compositionally biased region" description="Low complexity" evidence="6">
    <location>
        <begin position="104"/>
        <end position="122"/>
    </location>
</feature>
<comment type="subcellular location">
    <subcellularLocation>
        <location evidence="1">Endomembrane system</location>
    </subcellularLocation>
</comment>
<dbReference type="InterPro" id="IPR028209">
    <property type="entry name" value="LAMTOR1/MEH1"/>
</dbReference>
<dbReference type="Proteomes" id="UP000799429">
    <property type="component" value="Unassembled WGS sequence"/>
</dbReference>
<evidence type="ECO:0000256" key="3">
    <source>
        <dbReference type="ARBA" id="ARBA00023136"/>
    </source>
</evidence>
<proteinExistence type="predicted"/>
<evidence type="ECO:0000256" key="1">
    <source>
        <dbReference type="ARBA" id="ARBA00004308"/>
    </source>
</evidence>
<dbReference type="GO" id="GO:0043410">
    <property type="term" value="P:positive regulation of MAPK cascade"/>
    <property type="evidence" value="ECO:0007669"/>
    <property type="project" value="InterPro"/>
</dbReference>
<sequence>MGICASCLGLQSSEPETSDTQHLLSDPYQPQYGSNDRSISQPDQEEIRRQRDALERICAQTSDNLIDVSQAAVAEDGAIVPIIHDFERLFREHFPPRSIPQTVSKSRPSSASSTPLRSSTTPEADEARWIEANLKISRGDKPLWDEVKHGSSPLVLRHFGDAASPDLAEAPQDVALHGRMPAGYDPQVSYYEGEHSVF</sequence>
<evidence type="ECO:0000256" key="2">
    <source>
        <dbReference type="ARBA" id="ARBA00022707"/>
    </source>
</evidence>
<dbReference type="GO" id="GO:0016197">
    <property type="term" value="P:endosomal transport"/>
    <property type="evidence" value="ECO:0007669"/>
    <property type="project" value="InterPro"/>
</dbReference>
<evidence type="ECO:0000313" key="8">
    <source>
        <dbReference type="Proteomes" id="UP000799429"/>
    </source>
</evidence>
<protein>
    <submittedName>
        <fullName evidence="7">Uncharacterized protein</fullName>
    </submittedName>
</protein>
<dbReference type="OrthoDB" id="5299893at2759"/>
<dbReference type="EMBL" id="MU006099">
    <property type="protein sequence ID" value="KAF2837524.1"/>
    <property type="molecule type" value="Genomic_DNA"/>
</dbReference>
<dbReference type="GO" id="GO:0071986">
    <property type="term" value="C:Ragulator complex"/>
    <property type="evidence" value="ECO:0007669"/>
    <property type="project" value="InterPro"/>
</dbReference>
<keyword evidence="3" id="KW-0472">Membrane</keyword>
<dbReference type="GO" id="GO:0045121">
    <property type="term" value="C:membrane raft"/>
    <property type="evidence" value="ECO:0007669"/>
    <property type="project" value="InterPro"/>
</dbReference>
<gene>
    <name evidence="7" type="ORF">M501DRAFT_1032758</name>
</gene>
<name>A0A9P4VRG8_9PEZI</name>
<dbReference type="GO" id="GO:0032008">
    <property type="term" value="P:positive regulation of TOR signaling"/>
    <property type="evidence" value="ECO:0007669"/>
    <property type="project" value="InterPro"/>
</dbReference>
<evidence type="ECO:0000313" key="7">
    <source>
        <dbReference type="EMBL" id="KAF2837524.1"/>
    </source>
</evidence>
<accession>A0A9P4VRG8</accession>
<feature type="compositionally biased region" description="Polar residues" evidence="6">
    <location>
        <begin position="31"/>
        <end position="42"/>
    </location>
</feature>
<dbReference type="SMART" id="SM01262">
    <property type="entry name" value="LAMTOR"/>
    <property type="match status" value="1"/>
</dbReference>
<dbReference type="GO" id="GO:0031902">
    <property type="term" value="C:late endosome membrane"/>
    <property type="evidence" value="ECO:0007669"/>
    <property type="project" value="InterPro"/>
</dbReference>
<evidence type="ECO:0000256" key="6">
    <source>
        <dbReference type="SAM" id="MobiDB-lite"/>
    </source>
</evidence>
<evidence type="ECO:0000256" key="5">
    <source>
        <dbReference type="ARBA" id="ARBA00023288"/>
    </source>
</evidence>